<feature type="domain" description="J" evidence="6">
    <location>
        <begin position="6"/>
        <end position="70"/>
    </location>
</feature>
<dbReference type="InterPro" id="IPR001623">
    <property type="entry name" value="DnaJ_domain"/>
</dbReference>
<dbReference type="FunFam" id="2.10.230.10:FF:000001">
    <property type="entry name" value="DnaJ subfamily A member 2"/>
    <property type="match status" value="1"/>
</dbReference>
<dbReference type="CDD" id="cd06257">
    <property type="entry name" value="DnaJ"/>
    <property type="match status" value="1"/>
</dbReference>
<dbReference type="PANTHER" id="PTHR43888">
    <property type="entry name" value="DNAJ-LIKE-2, ISOFORM A-RELATED"/>
    <property type="match status" value="1"/>
</dbReference>
<dbReference type="GO" id="GO:0005524">
    <property type="term" value="F:ATP binding"/>
    <property type="evidence" value="ECO:0007669"/>
    <property type="project" value="InterPro"/>
</dbReference>
<keyword evidence="3 5" id="KW-0863">Zinc-finger</keyword>
<sequence>MVRETEFYDRLDISPSASEDTIRKAYKKAAIKFHPDKNKDPNAENKFKEVAEAYEVLSNSATRKKYDRCGKEALKEGGGMNPHDIFEQIFGGGGPLSNTFNRGPHKGQSIVHHLQVDLEDLYNGKTIKLAVTRNVICGKCEGNGTKSGAKSEQCSTCKGRGIEVIVKQLGPGMIQQMQVACRACSGKGEKIDEGDKCRQCHGKKVVKDKKVLQVYIDKGMKNGQQVVFHGEADEEPGVEPGDIVLIIQQKEHKVFKCVGNDLICEYTISLTEALTGYSLTIKHLDGDRYIHLSSNREMIKPGDIRKVRGEGMPVYNQLFEKGNLYIVFNINFPPKNWFDSIGATKMKTLKDILSTSEDKTKKPKIVGHIEEVSGEEISTDELKHELASNNDEDCEQRTGGVQCAQQ</sequence>
<keyword evidence="2" id="KW-0677">Repeat</keyword>
<proteinExistence type="inferred from homology"/>
<dbReference type="Gene3D" id="2.10.230.10">
    <property type="entry name" value="Heat shock protein DnaJ, cysteine-rich domain"/>
    <property type="match status" value="1"/>
</dbReference>
<organism evidence="8">
    <name type="scientific">Marseillevirus LCMAC201</name>
    <dbReference type="NCBI Taxonomy" id="2506605"/>
    <lineage>
        <taxon>Viruses</taxon>
        <taxon>Varidnaviria</taxon>
        <taxon>Bamfordvirae</taxon>
        <taxon>Nucleocytoviricota</taxon>
        <taxon>Megaviricetes</taxon>
        <taxon>Pimascovirales</taxon>
        <taxon>Pimascovirales incertae sedis</taxon>
        <taxon>Marseilleviridae</taxon>
    </lineage>
</organism>
<evidence type="ECO:0000256" key="3">
    <source>
        <dbReference type="ARBA" id="ARBA00022771"/>
    </source>
</evidence>
<evidence type="ECO:0000256" key="2">
    <source>
        <dbReference type="ARBA" id="ARBA00022737"/>
    </source>
</evidence>
<keyword evidence="4 5" id="KW-0862">Zinc</keyword>
<dbReference type="Pfam" id="PF00684">
    <property type="entry name" value="DnaJ_CXXCXGXG"/>
    <property type="match status" value="1"/>
</dbReference>
<dbReference type="InterPro" id="IPR036410">
    <property type="entry name" value="HSP_DnaJ_Cys-rich_dom_sf"/>
</dbReference>
<dbReference type="Gene3D" id="2.60.260.20">
    <property type="entry name" value="Urease metallochaperone UreE, N-terminal domain"/>
    <property type="match status" value="2"/>
</dbReference>
<dbReference type="GO" id="GO:0051082">
    <property type="term" value="F:unfolded protein binding"/>
    <property type="evidence" value="ECO:0007669"/>
    <property type="project" value="InterPro"/>
</dbReference>
<dbReference type="InterPro" id="IPR036869">
    <property type="entry name" value="J_dom_sf"/>
</dbReference>
<dbReference type="PROSITE" id="PS51188">
    <property type="entry name" value="ZF_CR"/>
    <property type="match status" value="1"/>
</dbReference>
<gene>
    <name evidence="8" type="ORF">LCMAC201_02200</name>
</gene>
<dbReference type="PRINTS" id="PR00625">
    <property type="entry name" value="JDOMAIN"/>
</dbReference>
<dbReference type="PROSITE" id="PS00636">
    <property type="entry name" value="DNAJ_1"/>
    <property type="match status" value="1"/>
</dbReference>
<dbReference type="SUPFAM" id="SSF57938">
    <property type="entry name" value="DnaJ/Hsp40 cysteine-rich domain"/>
    <property type="match status" value="1"/>
</dbReference>
<dbReference type="Gene3D" id="1.10.287.110">
    <property type="entry name" value="DnaJ domain"/>
    <property type="match status" value="1"/>
</dbReference>
<reference evidence="8" key="1">
    <citation type="journal article" date="2019" name="MBio">
        <title>Virus Genomes from Deep Sea Sediments Expand the Ocean Megavirome and Support Independent Origins of Viral Gigantism.</title>
        <authorList>
            <person name="Backstrom D."/>
            <person name="Yutin N."/>
            <person name="Jorgensen S.L."/>
            <person name="Dharamshi J."/>
            <person name="Homa F."/>
            <person name="Zaremba-Niedwiedzka K."/>
            <person name="Spang A."/>
            <person name="Wolf Y.I."/>
            <person name="Koonin E.V."/>
            <person name="Ettema T.J."/>
        </authorList>
    </citation>
    <scope>NUCLEOTIDE SEQUENCE</scope>
</reference>
<dbReference type="GO" id="GO:0009408">
    <property type="term" value="P:response to heat"/>
    <property type="evidence" value="ECO:0007669"/>
    <property type="project" value="InterPro"/>
</dbReference>
<dbReference type="InterPro" id="IPR018253">
    <property type="entry name" value="DnaJ_domain_CS"/>
</dbReference>
<evidence type="ECO:0000313" key="8">
    <source>
        <dbReference type="EMBL" id="QBK87310.1"/>
    </source>
</evidence>
<dbReference type="InterPro" id="IPR012724">
    <property type="entry name" value="DnaJ"/>
</dbReference>
<dbReference type="CDD" id="cd10747">
    <property type="entry name" value="DnaJ_C"/>
    <property type="match status" value="1"/>
</dbReference>
<dbReference type="SUPFAM" id="SSF46565">
    <property type="entry name" value="Chaperone J-domain"/>
    <property type="match status" value="1"/>
</dbReference>
<dbReference type="InterPro" id="IPR008971">
    <property type="entry name" value="HSP40/DnaJ_pept-bd"/>
</dbReference>
<protein>
    <submittedName>
        <fullName evidence="8">Chaperone protein</fullName>
    </submittedName>
</protein>
<feature type="domain" description="CR-type" evidence="7">
    <location>
        <begin position="124"/>
        <end position="209"/>
    </location>
</feature>
<dbReference type="InterPro" id="IPR001305">
    <property type="entry name" value="HSP_DnaJ_Cys-rich_dom"/>
</dbReference>
<evidence type="ECO:0000259" key="7">
    <source>
        <dbReference type="PROSITE" id="PS51188"/>
    </source>
</evidence>
<name>A0A481YWB1_9VIRU</name>
<dbReference type="Pfam" id="PF01556">
    <property type="entry name" value="DnaJ_C"/>
    <property type="match status" value="1"/>
</dbReference>
<dbReference type="GO" id="GO:0008270">
    <property type="term" value="F:zinc ion binding"/>
    <property type="evidence" value="ECO:0007669"/>
    <property type="project" value="UniProtKB-KW"/>
</dbReference>
<dbReference type="InterPro" id="IPR002939">
    <property type="entry name" value="DnaJ_C"/>
</dbReference>
<keyword evidence="1 5" id="KW-0479">Metal-binding</keyword>
<evidence type="ECO:0000256" key="4">
    <source>
        <dbReference type="ARBA" id="ARBA00022833"/>
    </source>
</evidence>
<feature type="zinc finger region" description="CR-type" evidence="5">
    <location>
        <begin position="124"/>
        <end position="209"/>
    </location>
</feature>
<accession>A0A481YWB1</accession>
<dbReference type="SUPFAM" id="SSF49493">
    <property type="entry name" value="HSP40/DnaJ peptide-binding domain"/>
    <property type="match status" value="2"/>
</dbReference>
<dbReference type="HAMAP" id="MF_01152">
    <property type="entry name" value="DnaJ"/>
    <property type="match status" value="1"/>
</dbReference>
<dbReference type="EMBL" id="MK500348">
    <property type="protein sequence ID" value="QBK87310.1"/>
    <property type="molecule type" value="Genomic_DNA"/>
</dbReference>
<evidence type="ECO:0000259" key="6">
    <source>
        <dbReference type="PROSITE" id="PS50076"/>
    </source>
</evidence>
<evidence type="ECO:0000256" key="5">
    <source>
        <dbReference type="PROSITE-ProRule" id="PRU00546"/>
    </source>
</evidence>
<dbReference type="InterPro" id="IPR044713">
    <property type="entry name" value="DNJA1/2-like"/>
</dbReference>
<dbReference type="SMART" id="SM00271">
    <property type="entry name" value="DnaJ"/>
    <property type="match status" value="1"/>
</dbReference>
<dbReference type="GO" id="GO:0030544">
    <property type="term" value="F:Hsp70 protein binding"/>
    <property type="evidence" value="ECO:0007669"/>
    <property type="project" value="InterPro"/>
</dbReference>
<dbReference type="Pfam" id="PF00226">
    <property type="entry name" value="DnaJ"/>
    <property type="match status" value="1"/>
</dbReference>
<evidence type="ECO:0000256" key="1">
    <source>
        <dbReference type="ARBA" id="ARBA00022723"/>
    </source>
</evidence>
<dbReference type="FunFam" id="2.60.260.20:FF:000003">
    <property type="entry name" value="DnaJ subfamily A member 2"/>
    <property type="match status" value="1"/>
</dbReference>
<dbReference type="PROSITE" id="PS50076">
    <property type="entry name" value="DNAJ_2"/>
    <property type="match status" value="1"/>
</dbReference>
<dbReference type="GO" id="GO:0006457">
    <property type="term" value="P:protein folding"/>
    <property type="evidence" value="ECO:0007669"/>
    <property type="project" value="InterPro"/>
</dbReference>